<dbReference type="EMBL" id="BGPR01001249">
    <property type="protein sequence ID" value="GBM49306.1"/>
    <property type="molecule type" value="Genomic_DNA"/>
</dbReference>
<reference evidence="2 3" key="1">
    <citation type="journal article" date="2019" name="Sci. Rep.">
        <title>Orb-weaving spider Araneus ventricosus genome elucidates the spidroin gene catalogue.</title>
        <authorList>
            <person name="Kono N."/>
            <person name="Nakamura H."/>
            <person name="Ohtoshi R."/>
            <person name="Moran D.A.P."/>
            <person name="Shinohara A."/>
            <person name="Yoshida Y."/>
            <person name="Fujiwara M."/>
            <person name="Mori M."/>
            <person name="Tomita M."/>
            <person name="Arakawa K."/>
        </authorList>
    </citation>
    <scope>NUCLEOTIDE SEQUENCE [LARGE SCALE GENOMIC DNA]</scope>
</reference>
<proteinExistence type="predicted"/>
<keyword evidence="3" id="KW-1185">Reference proteome</keyword>
<feature type="region of interest" description="Disordered" evidence="1">
    <location>
        <begin position="72"/>
        <end position="102"/>
    </location>
</feature>
<name>A0A4Y2G961_ARAVE</name>
<evidence type="ECO:0000256" key="1">
    <source>
        <dbReference type="SAM" id="MobiDB-lite"/>
    </source>
</evidence>
<dbReference type="Proteomes" id="UP000499080">
    <property type="component" value="Unassembled WGS sequence"/>
</dbReference>
<evidence type="ECO:0000313" key="2">
    <source>
        <dbReference type="EMBL" id="GBM49306.1"/>
    </source>
</evidence>
<organism evidence="2 3">
    <name type="scientific">Araneus ventricosus</name>
    <name type="common">Orbweaver spider</name>
    <name type="synonym">Epeira ventricosa</name>
    <dbReference type="NCBI Taxonomy" id="182803"/>
    <lineage>
        <taxon>Eukaryota</taxon>
        <taxon>Metazoa</taxon>
        <taxon>Ecdysozoa</taxon>
        <taxon>Arthropoda</taxon>
        <taxon>Chelicerata</taxon>
        <taxon>Arachnida</taxon>
        <taxon>Araneae</taxon>
        <taxon>Araneomorphae</taxon>
        <taxon>Entelegynae</taxon>
        <taxon>Araneoidea</taxon>
        <taxon>Araneidae</taxon>
        <taxon>Araneus</taxon>
    </lineage>
</organism>
<accession>A0A4Y2G961</accession>
<dbReference type="AlphaFoldDB" id="A0A4Y2G961"/>
<evidence type="ECO:0000313" key="3">
    <source>
        <dbReference type="Proteomes" id="UP000499080"/>
    </source>
</evidence>
<sequence length="110" mass="11562">MILAKSKSRRSVRYESIQPCLLPSARAAAAAILCHATQQEPHARTYGATVTDHKTQAAATCEYPAGAAASRVRESEPPVCGAQQPPGGHAPNSMCHADSGAHNEKCRIAN</sequence>
<gene>
    <name evidence="2" type="ORF">AVEN_38099_1</name>
</gene>
<comment type="caution">
    <text evidence="2">The sequence shown here is derived from an EMBL/GenBank/DDBJ whole genome shotgun (WGS) entry which is preliminary data.</text>
</comment>
<protein>
    <submittedName>
        <fullName evidence="2">Uncharacterized protein</fullName>
    </submittedName>
</protein>